<dbReference type="Proteomes" id="UP000663879">
    <property type="component" value="Unassembled WGS sequence"/>
</dbReference>
<dbReference type="Gene3D" id="1.25.40.10">
    <property type="entry name" value="Tetratricopeptide repeat domain"/>
    <property type="match status" value="4"/>
</dbReference>
<dbReference type="SUPFAM" id="SSF48452">
    <property type="entry name" value="TPR-like"/>
    <property type="match status" value="3"/>
</dbReference>
<dbReference type="Pfam" id="PF13424">
    <property type="entry name" value="TPR_12"/>
    <property type="match status" value="1"/>
</dbReference>
<proteinExistence type="predicted"/>
<dbReference type="Gene3D" id="3.40.50.10140">
    <property type="entry name" value="Toll/interleukin-1 receptor homology (TIR) domain"/>
    <property type="match status" value="1"/>
</dbReference>
<feature type="domain" description="TIR" evidence="1">
    <location>
        <begin position="593"/>
        <end position="713"/>
    </location>
</feature>
<dbReference type="GO" id="GO:0007165">
    <property type="term" value="P:signal transduction"/>
    <property type="evidence" value="ECO:0007669"/>
    <property type="project" value="InterPro"/>
</dbReference>
<dbReference type="InterPro" id="IPR035897">
    <property type="entry name" value="Toll_tir_struct_dom_sf"/>
</dbReference>
<dbReference type="Pfam" id="PF13676">
    <property type="entry name" value="TIR_2"/>
    <property type="match status" value="1"/>
</dbReference>
<organism evidence="2 3">
    <name type="scientific">Brachionus calyciflorus</name>
    <dbReference type="NCBI Taxonomy" id="104777"/>
    <lineage>
        <taxon>Eukaryota</taxon>
        <taxon>Metazoa</taxon>
        <taxon>Spiralia</taxon>
        <taxon>Gnathifera</taxon>
        <taxon>Rotifera</taxon>
        <taxon>Eurotatoria</taxon>
        <taxon>Monogononta</taxon>
        <taxon>Pseudotrocha</taxon>
        <taxon>Ploima</taxon>
        <taxon>Brachionidae</taxon>
        <taxon>Brachionus</taxon>
    </lineage>
</organism>
<sequence>MGDKNSKPVADDDSNSIDWNSRLQIDIAELEKKKRKHKKDHPSIANCLSKIASDYKHLGDFEKALKFESESLEILKNLYPDQTHLAIAKSYNFISGCYSMLGKYNKSLENSLESYDVYQRFYKKPHSSTAQQLNNISTCYKNVNDLNNALLYASNCLKMRQEIHKNEDHIDLAYSYSDIGFIYSQLGYVDKGIKFSTKALEIYGNLKTEYIHPDLAYLYNNLAMDYRNLGAHEKSFYYLKKFLEVIFKLYSGNCVEIANALQSAAVGYRNLDDYSNCLKYNLISVKVYEKLDSDLVSKKYDSEIAELYSTIALCYFYLNEREECLKYSLKSLEYYEKILKAKDAKIARLKNNISIAYGNLGDTKRALQYAQESLRIYKELYDGDHVDIARALANVGSAYGNLGDAFFGLKYSVQALEMFKKLYSGDHYDVAYALYNVACSYDDLGDRNNFLNFTLRSLKMHQDLVNGRDSLDTILLLKNTGLAYSKLNNAINALKYAKDALKMAKNLFKEPHPLIAICLFCIAKSYKASGDKNLEHENLLKALEMKYILKKLFGFEIFFDSPTEKFRFDEKQFRYKLKKKPEEGSIPEPKKHIMLSYYGDIRNRHECMETKEILDSKEYRIYVDLSTNHGKSYDQMTNAVDNSTIVIILLNEEYIKNDYCKLEAAYAIKQKKKIIPIVIDMESKHVKDWLDSYRFEMNQCIDFTKYDFDEYAKVLLNDVEVKLSIILTNDSLNDLNSLEEKLRENQVNSNLISKLKSYDFETMRSLSKLDTSMLQHVLMYLRQEPNEFTNEDILRLKACLNQTFV</sequence>
<dbReference type="SUPFAM" id="SSF52200">
    <property type="entry name" value="Toll/Interleukin receptor TIR domain"/>
    <property type="match status" value="1"/>
</dbReference>
<evidence type="ECO:0000313" key="3">
    <source>
        <dbReference type="Proteomes" id="UP000663879"/>
    </source>
</evidence>
<keyword evidence="3" id="KW-1185">Reference proteome</keyword>
<dbReference type="PANTHER" id="PTHR19959:SF119">
    <property type="entry name" value="FUNGAL LIPASE-LIKE DOMAIN-CONTAINING PROTEIN"/>
    <property type="match status" value="1"/>
</dbReference>
<dbReference type="EMBL" id="CAJNOC010000029">
    <property type="protein sequence ID" value="CAF0708136.1"/>
    <property type="molecule type" value="Genomic_DNA"/>
</dbReference>
<dbReference type="InterPro" id="IPR011990">
    <property type="entry name" value="TPR-like_helical_dom_sf"/>
</dbReference>
<accession>A0A813M465</accession>
<dbReference type="InterPro" id="IPR019734">
    <property type="entry name" value="TPR_rpt"/>
</dbReference>
<dbReference type="AlphaFoldDB" id="A0A813M465"/>
<gene>
    <name evidence="2" type="ORF">OXX778_LOCUS565</name>
</gene>
<reference evidence="2" key="1">
    <citation type="submission" date="2021-02" db="EMBL/GenBank/DDBJ databases">
        <authorList>
            <person name="Nowell W R."/>
        </authorList>
    </citation>
    <scope>NUCLEOTIDE SEQUENCE</scope>
    <source>
        <strain evidence="2">Ploen Becks lab</strain>
    </source>
</reference>
<dbReference type="OrthoDB" id="1667894at2759"/>
<dbReference type="SMART" id="SM00028">
    <property type="entry name" value="TPR"/>
    <property type="match status" value="11"/>
</dbReference>
<name>A0A813M465_9BILA</name>
<evidence type="ECO:0000313" key="2">
    <source>
        <dbReference type="EMBL" id="CAF0708136.1"/>
    </source>
</evidence>
<dbReference type="PANTHER" id="PTHR19959">
    <property type="entry name" value="KINESIN LIGHT CHAIN"/>
    <property type="match status" value="1"/>
</dbReference>
<comment type="caution">
    <text evidence="2">The sequence shown here is derived from an EMBL/GenBank/DDBJ whole genome shotgun (WGS) entry which is preliminary data.</text>
</comment>
<protein>
    <recommendedName>
        <fullName evidence="1">TIR domain-containing protein</fullName>
    </recommendedName>
</protein>
<dbReference type="Pfam" id="PF13181">
    <property type="entry name" value="TPR_8"/>
    <property type="match status" value="1"/>
</dbReference>
<evidence type="ECO:0000259" key="1">
    <source>
        <dbReference type="Pfam" id="PF13676"/>
    </source>
</evidence>
<dbReference type="InterPro" id="IPR000157">
    <property type="entry name" value="TIR_dom"/>
</dbReference>